<dbReference type="PROSITE" id="PS50404">
    <property type="entry name" value="GST_NTER"/>
    <property type="match status" value="1"/>
</dbReference>
<dbReference type="PANTHER" id="PTHR44051">
    <property type="entry name" value="GLUTATHIONE S-TRANSFERASE-RELATED"/>
    <property type="match status" value="1"/>
</dbReference>
<dbReference type="PANTHER" id="PTHR44051:SF8">
    <property type="entry name" value="GLUTATHIONE S-TRANSFERASE GSTA"/>
    <property type="match status" value="1"/>
</dbReference>
<dbReference type="Proteomes" id="UP000060787">
    <property type="component" value="Chromosome"/>
</dbReference>
<sequence>MAVTLVLPRKTGTHYSEALMLTLIHAPHSRSTRIISLLKELDALADVEVRSVDIQRMGQAFDGDARNPHPEGKVPLLIHDGVEIWESPAIILYLTDLYAHRKLGAAIGDKDRGRYLSWLSWYGGVVEPVLLLGAAEISHPYVHATFRGPQQLHERLAKALADQPYLMGEHYTAADLLLHSPFAWFPDSAPQDPAVQAWIKRCGERPSLQFAAEYDAALAA</sequence>
<dbReference type="KEGG" id="lab:LA76x_4481"/>
<dbReference type="Gene3D" id="3.40.30.10">
    <property type="entry name" value="Glutaredoxin"/>
    <property type="match status" value="1"/>
</dbReference>
<dbReference type="RefSeq" id="WP_222837834.1">
    <property type="nucleotide sequence ID" value="NZ_CP011129.1"/>
</dbReference>
<dbReference type="SFLD" id="SFLDS00019">
    <property type="entry name" value="Glutathione_Transferase_(cytos"/>
    <property type="match status" value="1"/>
</dbReference>
<dbReference type="PATRIC" id="fig|84531.8.peg.4476"/>
<dbReference type="InterPro" id="IPR004046">
    <property type="entry name" value="GST_C"/>
</dbReference>
<dbReference type="InterPro" id="IPR036249">
    <property type="entry name" value="Thioredoxin-like_sf"/>
</dbReference>
<name>A0A0S2FGC7_LYSAN</name>
<proteinExistence type="inferred from homology"/>
<dbReference type="InterPro" id="IPR004045">
    <property type="entry name" value="Glutathione_S-Trfase_N"/>
</dbReference>
<dbReference type="AlphaFoldDB" id="A0A0S2FGC7"/>
<protein>
    <submittedName>
        <fullName evidence="3">Glutathione S-transferase, C-terminal domain protein</fullName>
    </submittedName>
</protein>
<dbReference type="InterPro" id="IPR040079">
    <property type="entry name" value="Glutathione_S-Trfase"/>
</dbReference>
<organism evidence="3 4">
    <name type="scientific">Lysobacter antibioticus</name>
    <dbReference type="NCBI Taxonomy" id="84531"/>
    <lineage>
        <taxon>Bacteria</taxon>
        <taxon>Pseudomonadati</taxon>
        <taxon>Pseudomonadota</taxon>
        <taxon>Gammaproteobacteria</taxon>
        <taxon>Lysobacterales</taxon>
        <taxon>Lysobacteraceae</taxon>
        <taxon>Lysobacter</taxon>
    </lineage>
</organism>
<dbReference type="EMBL" id="CP011129">
    <property type="protein sequence ID" value="ALN82589.1"/>
    <property type="molecule type" value="Genomic_DNA"/>
</dbReference>
<dbReference type="GO" id="GO:0016740">
    <property type="term" value="F:transferase activity"/>
    <property type="evidence" value="ECO:0007669"/>
    <property type="project" value="UniProtKB-KW"/>
</dbReference>
<dbReference type="CDD" id="cd03046">
    <property type="entry name" value="GST_N_GTT1_like"/>
    <property type="match status" value="1"/>
</dbReference>
<dbReference type="Pfam" id="PF00043">
    <property type="entry name" value="GST_C"/>
    <property type="match status" value="1"/>
</dbReference>
<dbReference type="SUPFAM" id="SSF47616">
    <property type="entry name" value="GST C-terminal domain-like"/>
    <property type="match status" value="1"/>
</dbReference>
<keyword evidence="3" id="KW-0808">Transferase</keyword>
<evidence type="ECO:0000259" key="2">
    <source>
        <dbReference type="PROSITE" id="PS50404"/>
    </source>
</evidence>
<gene>
    <name evidence="3" type="ORF">LA76x_4481</name>
</gene>
<accession>A0A0S2FGC7</accession>
<dbReference type="CDD" id="cd03207">
    <property type="entry name" value="GST_C_8"/>
    <property type="match status" value="1"/>
</dbReference>
<dbReference type="STRING" id="84531.LA76x_4481"/>
<keyword evidence="4" id="KW-1185">Reference proteome</keyword>
<dbReference type="eggNOG" id="COG0625">
    <property type="taxonomic scope" value="Bacteria"/>
</dbReference>
<dbReference type="Gene3D" id="1.20.1050.10">
    <property type="match status" value="1"/>
</dbReference>
<evidence type="ECO:0000256" key="1">
    <source>
        <dbReference type="RuleBase" id="RU003494"/>
    </source>
</evidence>
<comment type="similarity">
    <text evidence="1">Belongs to the GST superfamily.</text>
</comment>
<evidence type="ECO:0000313" key="3">
    <source>
        <dbReference type="EMBL" id="ALN82589.1"/>
    </source>
</evidence>
<feature type="domain" description="GST N-terminal" evidence="2">
    <location>
        <begin position="18"/>
        <end position="102"/>
    </location>
</feature>
<dbReference type="Pfam" id="PF02798">
    <property type="entry name" value="GST_N"/>
    <property type="match status" value="1"/>
</dbReference>
<reference evidence="3 4" key="1">
    <citation type="journal article" date="2015" name="BMC Genomics">
        <title>Comparative genomics and metabolic profiling of the genus Lysobacter.</title>
        <authorList>
            <person name="de Bruijn I."/>
            <person name="Cheng X."/>
            <person name="de Jager V."/>
            <person name="Exposito R.G."/>
            <person name="Watrous J."/>
            <person name="Patel N."/>
            <person name="Postma J."/>
            <person name="Dorrestein P.C."/>
            <person name="Kobayashi D."/>
            <person name="Raaijmakers J.M."/>
        </authorList>
    </citation>
    <scope>NUCLEOTIDE SEQUENCE [LARGE SCALE GENOMIC DNA]</scope>
    <source>
        <strain evidence="3 4">76</strain>
    </source>
</reference>
<dbReference type="SUPFAM" id="SSF52833">
    <property type="entry name" value="Thioredoxin-like"/>
    <property type="match status" value="1"/>
</dbReference>
<evidence type="ECO:0000313" key="4">
    <source>
        <dbReference type="Proteomes" id="UP000060787"/>
    </source>
</evidence>
<dbReference type="InterPro" id="IPR036282">
    <property type="entry name" value="Glutathione-S-Trfase_C_sf"/>
</dbReference>